<dbReference type="SUPFAM" id="SSF52172">
    <property type="entry name" value="CheY-like"/>
    <property type="match status" value="1"/>
</dbReference>
<reference evidence="7" key="1">
    <citation type="journal article" date="2019" name="Int. J. Syst. Evol. Microbiol.">
        <title>The Global Catalogue of Microorganisms (GCM) 10K type strain sequencing project: providing services to taxonomists for standard genome sequencing and annotation.</title>
        <authorList>
            <consortium name="The Broad Institute Genomics Platform"/>
            <consortium name="The Broad Institute Genome Sequencing Center for Infectious Disease"/>
            <person name="Wu L."/>
            <person name="Ma J."/>
        </authorList>
    </citation>
    <scope>NUCLEOTIDE SEQUENCE [LARGE SCALE GENOMIC DNA]</scope>
    <source>
        <strain evidence="7">CGMCC 1.8859</strain>
    </source>
</reference>
<dbReference type="PROSITE" id="PS50110">
    <property type="entry name" value="RESPONSE_REGULATORY"/>
    <property type="match status" value="1"/>
</dbReference>
<feature type="domain" description="HTH luxR-type" evidence="4">
    <location>
        <begin position="142"/>
        <end position="206"/>
    </location>
</feature>
<dbReference type="InterPro" id="IPR016032">
    <property type="entry name" value="Sig_transdc_resp-reg_C-effctor"/>
</dbReference>
<evidence type="ECO:0000256" key="1">
    <source>
        <dbReference type="ARBA" id="ARBA00022553"/>
    </source>
</evidence>
<feature type="modified residue" description="4-aspartylphosphate" evidence="3">
    <location>
        <position position="54"/>
    </location>
</feature>
<dbReference type="InterPro" id="IPR001789">
    <property type="entry name" value="Sig_transdc_resp-reg_receiver"/>
</dbReference>
<dbReference type="InterPro" id="IPR039420">
    <property type="entry name" value="WalR-like"/>
</dbReference>
<protein>
    <submittedName>
        <fullName evidence="6">DNA-binding response regulator</fullName>
    </submittedName>
</protein>
<dbReference type="EMBL" id="BMLX01000003">
    <property type="protein sequence ID" value="GGP22309.1"/>
    <property type="molecule type" value="Genomic_DNA"/>
</dbReference>
<dbReference type="Pfam" id="PF00196">
    <property type="entry name" value="GerE"/>
    <property type="match status" value="1"/>
</dbReference>
<dbReference type="SMART" id="SM00448">
    <property type="entry name" value="REC"/>
    <property type="match status" value="1"/>
</dbReference>
<feature type="domain" description="Response regulatory" evidence="5">
    <location>
        <begin position="3"/>
        <end position="122"/>
    </location>
</feature>
<gene>
    <name evidence="6" type="ORF">GCM10010970_24590</name>
</gene>
<dbReference type="CDD" id="cd17535">
    <property type="entry name" value="REC_NarL-like"/>
    <property type="match status" value="1"/>
</dbReference>
<dbReference type="SMART" id="SM00421">
    <property type="entry name" value="HTH_LUXR"/>
    <property type="match status" value="1"/>
</dbReference>
<dbReference type="Gene3D" id="3.40.50.2300">
    <property type="match status" value="1"/>
</dbReference>
<dbReference type="Proteomes" id="UP000637267">
    <property type="component" value="Unassembled WGS sequence"/>
</dbReference>
<dbReference type="InterPro" id="IPR011006">
    <property type="entry name" value="CheY-like_superfamily"/>
</dbReference>
<evidence type="ECO:0000259" key="4">
    <source>
        <dbReference type="PROSITE" id="PS50043"/>
    </source>
</evidence>
<proteinExistence type="predicted"/>
<keyword evidence="7" id="KW-1185">Reference proteome</keyword>
<evidence type="ECO:0000256" key="2">
    <source>
        <dbReference type="ARBA" id="ARBA00023125"/>
    </source>
</evidence>
<dbReference type="PANTHER" id="PTHR43214">
    <property type="entry name" value="TWO-COMPONENT RESPONSE REGULATOR"/>
    <property type="match status" value="1"/>
</dbReference>
<dbReference type="InterPro" id="IPR058245">
    <property type="entry name" value="NreC/VraR/RcsB-like_REC"/>
</dbReference>
<dbReference type="RefSeq" id="WP_188704659.1">
    <property type="nucleotide sequence ID" value="NZ_BMLX01000003.1"/>
</dbReference>
<dbReference type="PROSITE" id="PS50043">
    <property type="entry name" value="HTH_LUXR_2"/>
    <property type="match status" value="1"/>
</dbReference>
<keyword evidence="1 3" id="KW-0597">Phosphoprotein</keyword>
<dbReference type="PANTHER" id="PTHR43214:SF17">
    <property type="entry name" value="TRANSCRIPTIONAL REGULATORY PROTEIN RCSB"/>
    <property type="match status" value="1"/>
</dbReference>
<evidence type="ECO:0000256" key="3">
    <source>
        <dbReference type="PROSITE-ProRule" id="PRU00169"/>
    </source>
</evidence>
<accession>A0ABQ2PAA8</accession>
<organism evidence="6 7">
    <name type="scientific">Silvimonas iriomotensis</name>
    <dbReference type="NCBI Taxonomy" id="449662"/>
    <lineage>
        <taxon>Bacteria</taxon>
        <taxon>Pseudomonadati</taxon>
        <taxon>Pseudomonadota</taxon>
        <taxon>Betaproteobacteria</taxon>
        <taxon>Neisseriales</taxon>
        <taxon>Chitinibacteraceae</taxon>
        <taxon>Silvimonas</taxon>
    </lineage>
</organism>
<keyword evidence="2 6" id="KW-0238">DNA-binding</keyword>
<comment type="caution">
    <text evidence="6">The sequence shown here is derived from an EMBL/GenBank/DDBJ whole genome shotgun (WGS) entry which is preliminary data.</text>
</comment>
<evidence type="ECO:0000313" key="7">
    <source>
        <dbReference type="Proteomes" id="UP000637267"/>
    </source>
</evidence>
<dbReference type="GO" id="GO:0003677">
    <property type="term" value="F:DNA binding"/>
    <property type="evidence" value="ECO:0007669"/>
    <property type="project" value="UniProtKB-KW"/>
</dbReference>
<evidence type="ECO:0000259" key="5">
    <source>
        <dbReference type="PROSITE" id="PS50110"/>
    </source>
</evidence>
<dbReference type="Pfam" id="PF00072">
    <property type="entry name" value="Response_reg"/>
    <property type="match status" value="1"/>
</dbReference>
<dbReference type="PRINTS" id="PR00038">
    <property type="entry name" value="HTHLUXR"/>
</dbReference>
<name>A0ABQ2PAA8_9NEIS</name>
<evidence type="ECO:0000313" key="6">
    <source>
        <dbReference type="EMBL" id="GGP22309.1"/>
    </source>
</evidence>
<dbReference type="CDD" id="cd06170">
    <property type="entry name" value="LuxR_C_like"/>
    <property type="match status" value="1"/>
</dbReference>
<sequence length="218" mass="23202">MIRVLVADDHPLVRLGIKGELATEPNVAVVAEAQDSTGIVAALATGGVDVLVTDYAMPNGQIGDGIRMLSYLKRHYPALKIVVVTVLENVALIRSMKKLGVDGIIGKSDIGSSIANALRHAVSGHVYLSESVRNLERDFVPTRVATGASPKEIEVLTYLARGASIIEIAKAFNRSAKTISTQKRSAMVKLGLKNDAELFRYIAQAGLVNRGSDALGAR</sequence>
<dbReference type="SUPFAM" id="SSF46894">
    <property type="entry name" value="C-terminal effector domain of the bipartite response regulators"/>
    <property type="match status" value="1"/>
</dbReference>
<dbReference type="InterPro" id="IPR000792">
    <property type="entry name" value="Tscrpt_reg_LuxR_C"/>
</dbReference>